<dbReference type="AlphaFoldDB" id="A0A6N9YS54"/>
<dbReference type="Proteomes" id="UP000469185">
    <property type="component" value="Unassembled WGS sequence"/>
</dbReference>
<accession>A0A6N9YS54</accession>
<comment type="caution">
    <text evidence="2">The sequence shown here is derived from an EMBL/GenBank/DDBJ whole genome shotgun (WGS) entry which is preliminary data.</text>
</comment>
<dbReference type="InterPro" id="IPR016624">
    <property type="entry name" value="UCP014753"/>
</dbReference>
<feature type="domain" description="DUF2264" evidence="1">
    <location>
        <begin position="49"/>
        <end position="368"/>
    </location>
</feature>
<evidence type="ECO:0000313" key="3">
    <source>
        <dbReference type="Proteomes" id="UP000469185"/>
    </source>
</evidence>
<organism evidence="2 3">
    <name type="scientific">Phytoactinopolyspora alkaliphila</name>
    <dbReference type="NCBI Taxonomy" id="1783498"/>
    <lineage>
        <taxon>Bacteria</taxon>
        <taxon>Bacillati</taxon>
        <taxon>Actinomycetota</taxon>
        <taxon>Actinomycetes</taxon>
        <taxon>Jiangellales</taxon>
        <taxon>Jiangellaceae</taxon>
        <taxon>Phytoactinopolyspora</taxon>
    </lineage>
</organism>
<dbReference type="PANTHER" id="PTHR35339">
    <property type="entry name" value="LINALOOL DEHYDRATASE_ISOMERASE DOMAIN-CONTAINING PROTEIN"/>
    <property type="match status" value="1"/>
</dbReference>
<reference evidence="2 3" key="1">
    <citation type="submission" date="2020-02" db="EMBL/GenBank/DDBJ databases">
        <authorList>
            <person name="Li X.-J."/>
            <person name="Feng X.-M."/>
        </authorList>
    </citation>
    <scope>NUCLEOTIDE SEQUENCE [LARGE SCALE GENOMIC DNA]</scope>
    <source>
        <strain evidence="2 3">CGMCC 4.7225</strain>
    </source>
</reference>
<dbReference type="Pfam" id="PF10022">
    <property type="entry name" value="DUF2264"/>
    <property type="match status" value="1"/>
</dbReference>
<proteinExistence type="predicted"/>
<dbReference type="PANTHER" id="PTHR35339:SF3">
    <property type="entry name" value="DUF2264 DOMAIN-CONTAINING PROTEIN"/>
    <property type="match status" value="1"/>
</dbReference>
<evidence type="ECO:0000259" key="1">
    <source>
        <dbReference type="Pfam" id="PF10022"/>
    </source>
</evidence>
<keyword evidence="3" id="KW-1185">Reference proteome</keyword>
<name>A0A6N9YS54_9ACTN</name>
<protein>
    <submittedName>
        <fullName evidence="2">DUF2264 domain-containing protein</fullName>
    </submittedName>
</protein>
<dbReference type="RefSeq" id="WP_163820668.1">
    <property type="nucleotide sequence ID" value="NZ_JAAGOB010000014.1"/>
</dbReference>
<gene>
    <name evidence="2" type="ORF">G1H11_21490</name>
</gene>
<dbReference type="InterPro" id="IPR049349">
    <property type="entry name" value="DUF2264_N"/>
</dbReference>
<evidence type="ECO:0000313" key="2">
    <source>
        <dbReference type="EMBL" id="NED97876.1"/>
    </source>
</evidence>
<sequence>MNSSRPPFDQREALDLWSWLVAGWAGSLDQSGSRTLTDGIHCPYDEGGSFEGVTRMMWGLGGWLTRSDRPSSVHWRGVDYDITHLARQALLHGTDPGSPGYWGESACPGSADIWMVEAGHVAFALWQSRERIWDQLLPAEQAQIVRWLEACGHHPGRFGSNFALFWGLNHASRKALGQRYDQRVISDVLDYCDRIYAGDGWFDDGPERGTDHFDDYNYWAFTSHLLAIMEVEGDNAREWRDRSRDRVRLQMESFPHFFSVDGAYAEHGRSLAYKFARLGAPIWAHHHGCWPHSPGMLRRLVGRHLRWYIDRGAVRADGSLRQALTSQGTQDIRERYISTGSAYWSMQAFGGLWSLAADDPFWTSPEEDLPVETGDFIRVMPTTGWVLAGHRRSGHVQRFSAKGGDHPAKYGKYHYSTLAPFNAGLVDGLPAIDGMLSLRSGDETGHRCRSSVSAVGEPGWLRFQYRQTLGGDDHELETVVLVLGNSHLRVHRIRPAGDERALDAVEGAAPLAYAPGEQIECGVDCGGTRSWALVRERSRSRFVAIQAIRGYSRAKQPRAWRHGHHINSVYGRNVIPRLVVDRVDPSQVYVSLVTIGTEDDRRPAAESVQVDWRSDDIVEIDWPPHGRVNVPPLGLG</sequence>
<dbReference type="EMBL" id="JAAGOB010000014">
    <property type="protein sequence ID" value="NED97876.1"/>
    <property type="molecule type" value="Genomic_DNA"/>
</dbReference>